<proteinExistence type="predicted"/>
<evidence type="ECO:0000313" key="2">
    <source>
        <dbReference type="Proteomes" id="UP000321720"/>
    </source>
</evidence>
<dbReference type="Proteomes" id="UP000321720">
    <property type="component" value="Unassembled WGS sequence"/>
</dbReference>
<keyword evidence="2" id="KW-1185">Reference proteome</keyword>
<name>A0A511JA10_9CELL</name>
<organism evidence="1 2">
    <name type="scientific">Cellulomonas composti</name>
    <dbReference type="NCBI Taxonomy" id="266130"/>
    <lineage>
        <taxon>Bacteria</taxon>
        <taxon>Bacillati</taxon>
        <taxon>Actinomycetota</taxon>
        <taxon>Actinomycetes</taxon>
        <taxon>Micrococcales</taxon>
        <taxon>Cellulomonadaceae</taxon>
        <taxon>Cellulomonas</taxon>
    </lineage>
</organism>
<protein>
    <submittedName>
        <fullName evidence="1">Uncharacterized protein</fullName>
    </submittedName>
</protein>
<gene>
    <name evidence="1" type="ORF">CCO02nite_14940</name>
</gene>
<accession>A0A511JA10</accession>
<sequence length="471" mass="51507">MPAILLTTVSAIVVVPSALTRALAGRAVALLAGVLSFMMSSFWSGVRDSGAGRRAVPVDPTLLPAASPRTPNRRTLARRSRPMSEVARSVADRRSGLIAARKEGSEMGSRAGIVVIDADGGVELFYDHWAAQRLAQDAALAGFRSTLERVRSMSPMGEPSVAEWSSATWMEGSMLIDVPNHRLVWAEEGDGLVLPRIANHLIERTWPGWTAIWSPAGVAGIIHLAGADPAPLFAQLRTLEREHVADNPWFTPRSDHMCPVPLSVRLEDGDVVLWGADTDLSDIACYGPDEIVAVARRARDDGSVGDGWGKHWLPAEMIADDDWPGWGLHLDTQKRELFWWATWEHSPRSREFATYWPGWDVHTIGDAWEQHESELDGVQLEQPWAGHVAEARRNLLQLHAEGVRENPFTRVARGLTAQGHDAAPLPAVLEFVPNRGFAGLDLVLSALDDLAAGPPLRPARFVDLQGVIHDP</sequence>
<reference evidence="1 2" key="1">
    <citation type="submission" date="2019-07" db="EMBL/GenBank/DDBJ databases">
        <title>Whole genome shotgun sequence of Cellulomonas composti NBRC 100758.</title>
        <authorList>
            <person name="Hosoyama A."/>
            <person name="Uohara A."/>
            <person name="Ohji S."/>
            <person name="Ichikawa N."/>
        </authorList>
    </citation>
    <scope>NUCLEOTIDE SEQUENCE [LARGE SCALE GENOMIC DNA]</scope>
    <source>
        <strain evidence="1 2">NBRC 100758</strain>
    </source>
</reference>
<dbReference type="AlphaFoldDB" id="A0A511JA10"/>
<dbReference type="EMBL" id="BJWG01000005">
    <property type="protein sequence ID" value="GEL94836.1"/>
    <property type="molecule type" value="Genomic_DNA"/>
</dbReference>
<comment type="caution">
    <text evidence="1">The sequence shown here is derived from an EMBL/GenBank/DDBJ whole genome shotgun (WGS) entry which is preliminary data.</text>
</comment>
<evidence type="ECO:0000313" key="1">
    <source>
        <dbReference type="EMBL" id="GEL94836.1"/>
    </source>
</evidence>